<evidence type="ECO:0000313" key="2">
    <source>
        <dbReference type="EMBL" id="GGU89410.1"/>
    </source>
</evidence>
<keyword evidence="1" id="KW-0732">Signal</keyword>
<evidence type="ECO:0008006" key="4">
    <source>
        <dbReference type="Google" id="ProtNLM"/>
    </source>
</evidence>
<proteinExistence type="predicted"/>
<reference evidence="2" key="2">
    <citation type="submission" date="2020-09" db="EMBL/GenBank/DDBJ databases">
        <authorList>
            <person name="Sun Q."/>
            <person name="Ohkuma M."/>
        </authorList>
    </citation>
    <scope>NUCLEOTIDE SEQUENCE</scope>
    <source>
        <strain evidence="2">JCM 4369</strain>
    </source>
</reference>
<sequence>MSESRSTTRTRRTLLASLAVSAAIAGTLTLSAAPSGAAPRTDALVGTWDLTVSVTTPDGGAAVTTPRFVFAPDHRLSAEGPKDGDGVPAYVAHGFWNEDGRGDIAMYINHNGRPDGAYLGAVQAEHIGHLSHHGTRFSTHAYAFTTQQDGTMQGPISVSAQAVKVSDATSQ</sequence>
<keyword evidence="3" id="KW-1185">Reference proteome</keyword>
<dbReference type="Proteomes" id="UP000618795">
    <property type="component" value="Unassembled WGS sequence"/>
</dbReference>
<dbReference type="InterPro" id="IPR006311">
    <property type="entry name" value="TAT_signal"/>
</dbReference>
<gene>
    <name evidence="2" type="ORF">GCM10010260_24430</name>
</gene>
<feature type="signal peptide" evidence="1">
    <location>
        <begin position="1"/>
        <end position="32"/>
    </location>
</feature>
<name>A0A918I9M4_9ACTN</name>
<accession>A0A918I9M4</accession>
<dbReference type="EMBL" id="BMTD01000004">
    <property type="protein sequence ID" value="GGU89410.1"/>
    <property type="molecule type" value="Genomic_DNA"/>
</dbReference>
<dbReference type="PROSITE" id="PS51318">
    <property type="entry name" value="TAT"/>
    <property type="match status" value="1"/>
</dbReference>
<dbReference type="AlphaFoldDB" id="A0A918I9M4"/>
<dbReference type="RefSeq" id="WP_191873323.1">
    <property type="nucleotide sequence ID" value="NZ_BMTD01000004.1"/>
</dbReference>
<feature type="chain" id="PRO_5038954295" description="Lipocalin-like domain-containing protein" evidence="1">
    <location>
        <begin position="33"/>
        <end position="171"/>
    </location>
</feature>
<evidence type="ECO:0000256" key="1">
    <source>
        <dbReference type="SAM" id="SignalP"/>
    </source>
</evidence>
<comment type="caution">
    <text evidence="2">The sequence shown here is derived from an EMBL/GenBank/DDBJ whole genome shotgun (WGS) entry which is preliminary data.</text>
</comment>
<protein>
    <recommendedName>
        <fullName evidence="4">Lipocalin-like domain-containing protein</fullName>
    </recommendedName>
</protein>
<reference evidence="2" key="1">
    <citation type="journal article" date="2014" name="Int. J. Syst. Evol. Microbiol.">
        <title>Complete genome sequence of Corynebacterium casei LMG S-19264T (=DSM 44701T), isolated from a smear-ripened cheese.</title>
        <authorList>
            <consortium name="US DOE Joint Genome Institute (JGI-PGF)"/>
            <person name="Walter F."/>
            <person name="Albersmeier A."/>
            <person name="Kalinowski J."/>
            <person name="Ruckert C."/>
        </authorList>
    </citation>
    <scope>NUCLEOTIDE SEQUENCE</scope>
    <source>
        <strain evidence="2">JCM 4369</strain>
    </source>
</reference>
<organism evidence="2 3">
    <name type="scientific">Streptomyces filipinensis</name>
    <dbReference type="NCBI Taxonomy" id="66887"/>
    <lineage>
        <taxon>Bacteria</taxon>
        <taxon>Bacillati</taxon>
        <taxon>Actinomycetota</taxon>
        <taxon>Actinomycetes</taxon>
        <taxon>Kitasatosporales</taxon>
        <taxon>Streptomycetaceae</taxon>
        <taxon>Streptomyces</taxon>
    </lineage>
</organism>
<evidence type="ECO:0000313" key="3">
    <source>
        <dbReference type="Proteomes" id="UP000618795"/>
    </source>
</evidence>